<evidence type="ECO:0000256" key="1">
    <source>
        <dbReference type="SAM" id="SignalP"/>
    </source>
</evidence>
<organism evidence="2 3">
    <name type="scientific">Neorhizobium galegae bv. officinalis</name>
    <dbReference type="NCBI Taxonomy" id="323656"/>
    <lineage>
        <taxon>Bacteria</taxon>
        <taxon>Pseudomonadati</taxon>
        <taxon>Pseudomonadota</taxon>
        <taxon>Alphaproteobacteria</taxon>
        <taxon>Hyphomicrobiales</taxon>
        <taxon>Rhizobiaceae</taxon>
        <taxon>Rhizobium/Agrobacterium group</taxon>
        <taxon>Neorhizobium</taxon>
    </lineage>
</organism>
<proteinExistence type="predicted"/>
<feature type="signal peptide" evidence="1">
    <location>
        <begin position="1"/>
        <end position="25"/>
    </location>
</feature>
<evidence type="ECO:0000313" key="2">
    <source>
        <dbReference type="EMBL" id="CDZ34419.1"/>
    </source>
</evidence>
<feature type="non-terminal residue" evidence="2">
    <location>
        <position position="62"/>
    </location>
</feature>
<sequence length="62" mass="6663">MNKVILASGAALMLAMGAAQTPALAQEKTLTISVYALAQDEYKQIVYDPFQKICGCKLVVET</sequence>
<name>A0A0T7FHH0_NEOGA</name>
<dbReference type="EMBL" id="CCRH01000005">
    <property type="protein sequence ID" value="CDZ34419.1"/>
    <property type="molecule type" value="Genomic_DNA"/>
</dbReference>
<evidence type="ECO:0000313" key="3">
    <source>
        <dbReference type="Proteomes" id="UP000046176"/>
    </source>
</evidence>
<feature type="chain" id="PRO_5006682183" description="Sugar ABC transporter substrate-binding protein" evidence="1">
    <location>
        <begin position="26"/>
        <end position="62"/>
    </location>
</feature>
<gene>
    <name evidence="2" type="ORF">NGAL_HAMBI1145_23470</name>
</gene>
<reference evidence="2 3" key="1">
    <citation type="submission" date="2014-08" db="EMBL/GenBank/DDBJ databases">
        <authorList>
            <person name="Chen Y.-H."/>
        </authorList>
    </citation>
    <scope>NUCLEOTIDE SEQUENCE [LARGE SCALE GENOMIC DNA]</scope>
</reference>
<dbReference type="AlphaFoldDB" id="A0A0T7FHH0"/>
<protein>
    <recommendedName>
        <fullName evidence="4">Sugar ABC transporter substrate-binding protein</fullName>
    </recommendedName>
</protein>
<accession>A0A0T7FHH0</accession>
<evidence type="ECO:0008006" key="4">
    <source>
        <dbReference type="Google" id="ProtNLM"/>
    </source>
</evidence>
<dbReference type="Proteomes" id="UP000046176">
    <property type="component" value="Unassembled WGS sequence"/>
</dbReference>
<keyword evidence="1" id="KW-0732">Signal</keyword>